<accession>A0A6P2GDR6</accession>
<reference evidence="1 4" key="2">
    <citation type="submission" date="2021-02" db="EMBL/GenBank/DDBJ databases">
        <title>Draft genome of the type strains Burkholderia anthina DSM16086.</title>
        <authorList>
            <person name="Hertel R."/>
            <person name="Meissner J."/>
            <person name="Poehlein A."/>
            <person name="Daniel R."/>
            <person name="Commichau F.M."/>
        </authorList>
    </citation>
    <scope>NUCLEOTIDE SEQUENCE [LARGE SCALE GENOMIC DNA]</scope>
    <source>
        <strain evidence="1 4">DSM 16086</strain>
    </source>
</reference>
<name>A0A6P2GDR6_9BURK</name>
<evidence type="ECO:0000313" key="1">
    <source>
        <dbReference type="EMBL" id="MBM2769878.1"/>
    </source>
</evidence>
<organism evidence="2 3">
    <name type="scientific">Burkholderia anthina</name>
    <dbReference type="NCBI Taxonomy" id="179879"/>
    <lineage>
        <taxon>Bacteria</taxon>
        <taxon>Pseudomonadati</taxon>
        <taxon>Pseudomonadota</taxon>
        <taxon>Betaproteobacteria</taxon>
        <taxon>Burkholderiales</taxon>
        <taxon>Burkholderiaceae</taxon>
        <taxon>Burkholderia</taxon>
        <taxon>Burkholderia cepacia complex</taxon>
    </lineage>
</organism>
<dbReference type="RefSeq" id="WP_174927489.1">
    <property type="nucleotide sequence ID" value="NZ_CABVLY010000019.1"/>
</dbReference>
<dbReference type="AlphaFoldDB" id="A0A6P2GDR6"/>
<dbReference type="EMBL" id="CABVLY010000019">
    <property type="protein sequence ID" value="VVU51852.1"/>
    <property type="molecule type" value="Genomic_DNA"/>
</dbReference>
<dbReference type="Proteomes" id="UP000494201">
    <property type="component" value="Unassembled WGS sequence"/>
</dbReference>
<evidence type="ECO:0000313" key="2">
    <source>
        <dbReference type="EMBL" id="VVU51852.1"/>
    </source>
</evidence>
<dbReference type="EMBL" id="JAFCIQ010000022">
    <property type="protein sequence ID" value="MBM2769878.1"/>
    <property type="molecule type" value="Genomic_DNA"/>
</dbReference>
<evidence type="ECO:0000313" key="4">
    <source>
        <dbReference type="Proteomes" id="UP000755577"/>
    </source>
</evidence>
<proteinExistence type="predicted"/>
<gene>
    <name evidence="2" type="ORF">BAN20980_04575</name>
    <name evidence="1" type="ORF">JQK92_26030</name>
</gene>
<dbReference type="GeneID" id="56502640"/>
<evidence type="ECO:0000313" key="3">
    <source>
        <dbReference type="Proteomes" id="UP000494201"/>
    </source>
</evidence>
<reference evidence="2 3" key="1">
    <citation type="submission" date="2019-09" db="EMBL/GenBank/DDBJ databases">
        <authorList>
            <person name="Depoorter E."/>
        </authorList>
    </citation>
    <scope>NUCLEOTIDE SEQUENCE [LARGE SCALE GENOMIC DNA]</scope>
    <source>
        <strain evidence="2">LMG 20980</strain>
    </source>
</reference>
<keyword evidence="4" id="KW-1185">Reference proteome</keyword>
<protein>
    <submittedName>
        <fullName evidence="2">Uncharacterized protein</fullName>
    </submittedName>
</protein>
<sequence length="262" mass="28555">MSNDKSRDAFSRAPRTDVAGAVQPSIEYRYEGGTFWCDLGPAERMRPDFKGVYRLKAGEFPVWGGDEPSADAAAAPADERAALVERVLGMFEAWPKDELGPTDEPESQYRFGYNTALEDVLTALDVPPARGSRAAASQPAAAAGQEAATMPYLYVYEYDSHFGLHREFSPRSWNGMKPTRTIALYTAPPAQVATRQGLTDEQRGVLTYVNQPDNVGAWRLGEACRAAKAGGDPIDHGLSLLKELQDRGYGVIALLEGDKHAD</sequence>
<dbReference type="Proteomes" id="UP000755577">
    <property type="component" value="Unassembled WGS sequence"/>
</dbReference>